<dbReference type="PROSITE" id="PS00572">
    <property type="entry name" value="GLYCOSYL_HYDROL_F1_1"/>
    <property type="match status" value="1"/>
</dbReference>
<evidence type="ECO:0000256" key="4">
    <source>
        <dbReference type="ARBA" id="ARBA00022801"/>
    </source>
</evidence>
<sequence>MAAPTIKKLPKDFIWGFATASFQIEGSTDIDGRGKSIWDDFSRIPGKVMDGRNGDVATDSYRLWKEDVDLLVQYGVKSYRFSISWSRIIPLGGRDDPINPKGIEFYSKLIDTLLERGIMPFVTLYHWDLPQALHDRYGGWLNKEEIVKDYTRYARVCFEAFGDRVKYWLTMNEPWCISILGYGRGVFAPGRSSDRERSAEGDGLREPWIVGHSVLLSHASAVKAYREDFKPTQGGQIGITLNGDWQMPYDDSPESIEAAQHALDVAIGWFADPIYLGHYPPYMREFLGDRFPEFTPEERELVKGSSDFYGMNTYTTNLCRAGGDDEFQGNVDYTFTRPDGTQLGTQAHCAWLQDYPEGFRSLLNYLWKRYKMPIYVTENGFAVKDEDTLPREVALKDHDRVQYFRGTTAALLNAVVEDGVDVRAYFPWSLLDNFEWADGYVTRFGLTYVDYDTQERYPKDSAKFLVNWFKEHSSEEDTKLVPPKLAHQVTSSSFESPSPTSTVQGSATSASEPGLKAKATGTPKSTSLVGKIKAYVVKHLKTAKA</sequence>
<dbReference type="Pfam" id="PF00232">
    <property type="entry name" value="Glyco_hydro_1"/>
    <property type="match status" value="1"/>
</dbReference>
<comment type="similarity">
    <text evidence="2 11">Belongs to the glycosyl hydrolase 1 family.</text>
</comment>
<dbReference type="PANTHER" id="PTHR10353:SF36">
    <property type="entry name" value="LP05116P"/>
    <property type="match status" value="1"/>
</dbReference>
<evidence type="ECO:0000256" key="2">
    <source>
        <dbReference type="ARBA" id="ARBA00010838"/>
    </source>
</evidence>
<evidence type="ECO:0000256" key="12">
    <source>
        <dbReference type="RuleBase" id="RU004468"/>
    </source>
</evidence>
<comment type="catalytic activity">
    <reaction evidence="1">
        <text>Hydrolysis of terminal, non-reducing beta-D-glucosyl residues with release of beta-D-glucose.</text>
        <dbReference type="EC" id="3.2.1.21"/>
    </reaction>
</comment>
<feature type="region of interest" description="Disordered" evidence="13">
    <location>
        <begin position="488"/>
        <end position="525"/>
    </location>
</feature>
<dbReference type="InterPro" id="IPR033132">
    <property type="entry name" value="GH_1_N_CS"/>
</dbReference>
<organism evidence="14 15">
    <name type="scientific">Moniliophthora roreri</name>
    <name type="common">Frosty pod rot fungus</name>
    <name type="synonym">Monilia roreri</name>
    <dbReference type="NCBI Taxonomy" id="221103"/>
    <lineage>
        <taxon>Eukaryota</taxon>
        <taxon>Fungi</taxon>
        <taxon>Dikarya</taxon>
        <taxon>Basidiomycota</taxon>
        <taxon>Agaricomycotina</taxon>
        <taxon>Agaricomycetes</taxon>
        <taxon>Agaricomycetidae</taxon>
        <taxon>Agaricales</taxon>
        <taxon>Marasmiineae</taxon>
        <taxon>Marasmiaceae</taxon>
        <taxon>Moniliophthora</taxon>
    </lineage>
</organism>
<evidence type="ECO:0000256" key="11">
    <source>
        <dbReference type="RuleBase" id="RU003690"/>
    </source>
</evidence>
<keyword evidence="5" id="KW-0136">Cellulose degradation</keyword>
<dbReference type="PANTHER" id="PTHR10353">
    <property type="entry name" value="GLYCOSYL HYDROLASE"/>
    <property type="match status" value="1"/>
</dbReference>
<dbReference type="Proteomes" id="UP000054988">
    <property type="component" value="Unassembled WGS sequence"/>
</dbReference>
<dbReference type="AlphaFoldDB" id="A0A0W0FVM5"/>
<dbReference type="eggNOG" id="KOG0626">
    <property type="taxonomic scope" value="Eukaryota"/>
</dbReference>
<protein>
    <recommendedName>
        <fullName evidence="3">beta-glucosidase</fullName>
        <ecNumber evidence="3">3.2.1.21</ecNumber>
    </recommendedName>
</protein>
<dbReference type="InterPro" id="IPR017853">
    <property type="entry name" value="GH"/>
</dbReference>
<evidence type="ECO:0000256" key="9">
    <source>
        <dbReference type="ARBA" id="ARBA00056775"/>
    </source>
</evidence>
<evidence type="ECO:0000256" key="13">
    <source>
        <dbReference type="SAM" id="MobiDB-lite"/>
    </source>
</evidence>
<evidence type="ECO:0000256" key="6">
    <source>
        <dbReference type="ARBA" id="ARBA00023277"/>
    </source>
</evidence>
<name>A0A0W0FVM5_MONRR</name>
<dbReference type="PRINTS" id="PR00131">
    <property type="entry name" value="GLHYDRLASE1"/>
</dbReference>
<comment type="function">
    <text evidence="9">Plays an important role in cellulose degradation. Shows hydrolytic activity against several glycosidic compounds.</text>
</comment>
<evidence type="ECO:0000256" key="7">
    <source>
        <dbReference type="ARBA" id="ARBA00023295"/>
    </source>
</evidence>
<proteinExistence type="inferred from homology"/>
<dbReference type="EMBL" id="LATX01001593">
    <property type="protein sequence ID" value="KTB40261.1"/>
    <property type="molecule type" value="Genomic_DNA"/>
</dbReference>
<keyword evidence="8" id="KW-0624">Polysaccharide degradation</keyword>
<dbReference type="GO" id="GO:0080079">
    <property type="term" value="F:cellobiose glucosidase activity"/>
    <property type="evidence" value="ECO:0007669"/>
    <property type="project" value="UniProtKB-ARBA"/>
</dbReference>
<dbReference type="Gene3D" id="3.20.20.80">
    <property type="entry name" value="Glycosidases"/>
    <property type="match status" value="1"/>
</dbReference>
<evidence type="ECO:0000313" key="15">
    <source>
        <dbReference type="Proteomes" id="UP000054988"/>
    </source>
</evidence>
<evidence type="ECO:0000256" key="10">
    <source>
        <dbReference type="PROSITE-ProRule" id="PRU10055"/>
    </source>
</evidence>
<keyword evidence="7 12" id="KW-0326">Glycosidase</keyword>
<dbReference type="PROSITE" id="PS00653">
    <property type="entry name" value="GLYCOSYL_HYDROL_F1_2"/>
    <property type="match status" value="1"/>
</dbReference>
<evidence type="ECO:0000256" key="1">
    <source>
        <dbReference type="ARBA" id="ARBA00000448"/>
    </source>
</evidence>
<dbReference type="InterPro" id="IPR001360">
    <property type="entry name" value="Glyco_hydro_1"/>
</dbReference>
<dbReference type="InterPro" id="IPR018120">
    <property type="entry name" value="Glyco_hydro_1_AS"/>
</dbReference>
<dbReference type="SUPFAM" id="SSF51445">
    <property type="entry name" value="(Trans)glycosidases"/>
    <property type="match status" value="1"/>
</dbReference>
<keyword evidence="6" id="KW-0119">Carbohydrate metabolism</keyword>
<evidence type="ECO:0000313" key="14">
    <source>
        <dbReference type="EMBL" id="KTB40261.1"/>
    </source>
</evidence>
<evidence type="ECO:0000256" key="3">
    <source>
        <dbReference type="ARBA" id="ARBA00012744"/>
    </source>
</evidence>
<dbReference type="EC" id="3.2.1.21" evidence="3"/>
<evidence type="ECO:0000256" key="8">
    <source>
        <dbReference type="ARBA" id="ARBA00023326"/>
    </source>
</evidence>
<reference evidence="14 15" key="1">
    <citation type="submission" date="2015-12" db="EMBL/GenBank/DDBJ databases">
        <title>Draft genome sequence of Moniliophthora roreri, the causal agent of frosty pod rot of cacao.</title>
        <authorList>
            <person name="Aime M.C."/>
            <person name="Diaz-Valderrama J.R."/>
            <person name="Kijpornyongpan T."/>
            <person name="Phillips-Mora W."/>
        </authorList>
    </citation>
    <scope>NUCLEOTIDE SEQUENCE [LARGE SCALE GENOMIC DNA]</scope>
    <source>
        <strain evidence="14 15">MCA 2952</strain>
    </source>
</reference>
<feature type="compositionally biased region" description="Low complexity" evidence="13">
    <location>
        <begin position="490"/>
        <end position="502"/>
    </location>
</feature>
<accession>A0A0W0FVM5</accession>
<comment type="caution">
    <text evidence="14">The sequence shown here is derived from an EMBL/GenBank/DDBJ whole genome shotgun (WGS) entry which is preliminary data.</text>
</comment>
<gene>
    <name evidence="14" type="ORF">WG66_7161</name>
</gene>
<keyword evidence="4 12" id="KW-0378">Hydrolase</keyword>
<evidence type="ECO:0000256" key="5">
    <source>
        <dbReference type="ARBA" id="ARBA00023001"/>
    </source>
</evidence>
<dbReference type="GO" id="GO:0030245">
    <property type="term" value="P:cellulose catabolic process"/>
    <property type="evidence" value="ECO:0007669"/>
    <property type="project" value="UniProtKB-KW"/>
</dbReference>
<feature type="active site" description="Nucleophile" evidence="10">
    <location>
        <position position="378"/>
    </location>
</feature>
<dbReference type="FunFam" id="3.20.20.80:FF:000011">
    <property type="entry name" value="Cytosolic beta-glucosidase"/>
    <property type="match status" value="1"/>
</dbReference>